<reference evidence="7" key="1">
    <citation type="submission" date="2025-08" db="UniProtKB">
        <authorList>
            <consortium name="RefSeq"/>
        </authorList>
    </citation>
    <scope>IDENTIFICATION</scope>
</reference>
<evidence type="ECO:0000256" key="3">
    <source>
        <dbReference type="PROSITE-ProRule" id="PRU00023"/>
    </source>
</evidence>
<dbReference type="GO" id="GO:0070531">
    <property type="term" value="C:BRCA1-A complex"/>
    <property type="evidence" value="ECO:0007669"/>
    <property type="project" value="TreeGrafter"/>
</dbReference>
<accession>A0A1S3DB57</accession>
<evidence type="ECO:0000256" key="2">
    <source>
        <dbReference type="ARBA" id="ARBA00023043"/>
    </source>
</evidence>
<dbReference type="Proteomes" id="UP000079169">
    <property type="component" value="Unplaced"/>
</dbReference>
<dbReference type="PANTHER" id="PTHR24171:SF8">
    <property type="entry name" value="BRCA1-ASSOCIATED RING DOMAIN PROTEIN 1"/>
    <property type="match status" value="1"/>
</dbReference>
<protein>
    <submittedName>
        <fullName evidence="7">Uncharacterized protein LOC103515121</fullName>
    </submittedName>
</protein>
<dbReference type="SMART" id="SM00248">
    <property type="entry name" value="ANK"/>
    <property type="match status" value="3"/>
</dbReference>
<evidence type="ECO:0000256" key="1">
    <source>
        <dbReference type="ARBA" id="ARBA00022737"/>
    </source>
</evidence>
<dbReference type="PANTHER" id="PTHR24171">
    <property type="entry name" value="ANKYRIN REPEAT DOMAIN-CONTAINING PROTEIN 39-RELATED"/>
    <property type="match status" value="1"/>
</dbReference>
<dbReference type="AlphaFoldDB" id="A0A1S3DB57"/>
<keyword evidence="2 3" id="KW-0040">ANK repeat</keyword>
<feature type="repeat" description="ANK" evidence="3">
    <location>
        <begin position="51"/>
        <end position="83"/>
    </location>
</feature>
<sequence length="604" mass="67498">MLSTLATDSEAQSPADLKRNALHLSVATGSVDAVAKILSTTKLDINATDSYGDTPLHTSARYGHAGVTRILISAECRVSEQNKNGDTALHISAAMGRRKLTRILIEAGCDEQLLNKQQESAKDISVRKDLKEIIAIFNNAAFLRTEQKRKSAVSFSKSRNSPSRDKNRESRNSNRSKDSRERKKKHKLASSPMENGNPPNWSPYGCHYSPDPEEFPQPKMDSLPQEPLRKGEQYYLDLAGNIRKGPVGVGYTCYCAPFFRHIEAKIEQSKKELKESLEHAKHSLNKRMNDLEERANLRVMDNERSIWLKSPPINGNESGPVSRSRSLEILIDDIKNSDKPNTMTSEANLLSQRLQSCNLDSKLSPTARNSVLESIWRSHRSSLQNSTLDMAPKLKMTHRSMHDINLSMSPEERLARLSEFNKGKESPESGLVSSEPSNTTTHTPDLTQEELRKSVHEIVSKYRNGNPSHSHNSLMHDLWLDKDAQMSLHRAQFTELGRQEGEGQEGTWRKETGGDLSESSDEEDGERQRRRGPYISMSLENNDSGYSTKICSNSQGPSPSLSVRLETDGLTNGSSPSPYSLPPEDTTKILRLPPTDLTRNASLV</sequence>
<dbReference type="PROSITE" id="PS50088">
    <property type="entry name" value="ANK_REPEAT"/>
    <property type="match status" value="2"/>
</dbReference>
<dbReference type="RefSeq" id="XP_008478265.2">
    <property type="nucleotide sequence ID" value="XM_008480043.3"/>
</dbReference>
<feature type="compositionally biased region" description="Polar residues" evidence="5">
    <location>
        <begin position="569"/>
        <end position="578"/>
    </location>
</feature>
<dbReference type="Gene3D" id="1.25.40.20">
    <property type="entry name" value="Ankyrin repeat-containing domain"/>
    <property type="match status" value="2"/>
</dbReference>
<dbReference type="GeneID" id="103515121"/>
<evidence type="ECO:0000313" key="6">
    <source>
        <dbReference type="Proteomes" id="UP000079169"/>
    </source>
</evidence>
<keyword evidence="4" id="KW-0175">Coiled coil</keyword>
<proteinExistence type="predicted"/>
<dbReference type="GO" id="GO:0004842">
    <property type="term" value="F:ubiquitin-protein transferase activity"/>
    <property type="evidence" value="ECO:0007669"/>
    <property type="project" value="TreeGrafter"/>
</dbReference>
<evidence type="ECO:0000256" key="5">
    <source>
        <dbReference type="SAM" id="MobiDB-lite"/>
    </source>
</evidence>
<feature type="compositionally biased region" description="Polar residues" evidence="5">
    <location>
        <begin position="538"/>
        <end position="561"/>
    </location>
</feature>
<organism evidence="6 7">
    <name type="scientific">Diaphorina citri</name>
    <name type="common">Asian citrus psyllid</name>
    <dbReference type="NCBI Taxonomy" id="121845"/>
    <lineage>
        <taxon>Eukaryota</taxon>
        <taxon>Metazoa</taxon>
        <taxon>Ecdysozoa</taxon>
        <taxon>Arthropoda</taxon>
        <taxon>Hexapoda</taxon>
        <taxon>Insecta</taxon>
        <taxon>Pterygota</taxon>
        <taxon>Neoptera</taxon>
        <taxon>Paraneoptera</taxon>
        <taxon>Hemiptera</taxon>
        <taxon>Sternorrhyncha</taxon>
        <taxon>Psylloidea</taxon>
        <taxon>Psyllidae</taxon>
        <taxon>Diaphorininae</taxon>
        <taxon>Diaphorina</taxon>
    </lineage>
</organism>
<dbReference type="STRING" id="121845.A0A1S3DB57"/>
<gene>
    <name evidence="7" type="primary">LOC103515121</name>
</gene>
<evidence type="ECO:0000256" key="4">
    <source>
        <dbReference type="SAM" id="Coils"/>
    </source>
</evidence>
<dbReference type="KEGG" id="dci:103515121"/>
<dbReference type="GO" id="GO:0031436">
    <property type="term" value="C:BRCA1-BARD1 complex"/>
    <property type="evidence" value="ECO:0007669"/>
    <property type="project" value="TreeGrafter"/>
</dbReference>
<feature type="compositionally biased region" description="Polar residues" evidence="5">
    <location>
        <begin position="431"/>
        <end position="446"/>
    </location>
</feature>
<dbReference type="PROSITE" id="PS50297">
    <property type="entry name" value="ANK_REP_REGION"/>
    <property type="match status" value="2"/>
</dbReference>
<feature type="region of interest" description="Disordered" evidence="5">
    <location>
        <begin position="495"/>
        <end position="604"/>
    </location>
</feature>
<feature type="repeat" description="ANK" evidence="3">
    <location>
        <begin position="84"/>
        <end position="116"/>
    </location>
</feature>
<dbReference type="CTD" id="36139"/>
<dbReference type="InterPro" id="IPR036770">
    <property type="entry name" value="Ankyrin_rpt-contain_sf"/>
</dbReference>
<dbReference type="Pfam" id="PF12796">
    <property type="entry name" value="Ank_2"/>
    <property type="match status" value="1"/>
</dbReference>
<dbReference type="GO" id="GO:0085020">
    <property type="term" value="P:protein K6-linked ubiquitination"/>
    <property type="evidence" value="ECO:0007669"/>
    <property type="project" value="TreeGrafter"/>
</dbReference>
<feature type="compositionally biased region" description="Basic and acidic residues" evidence="5">
    <location>
        <begin position="162"/>
        <end position="181"/>
    </location>
</feature>
<feature type="compositionally biased region" description="Basic and acidic residues" evidence="5">
    <location>
        <begin position="497"/>
        <end position="513"/>
    </location>
</feature>
<feature type="region of interest" description="Disordered" evidence="5">
    <location>
        <begin position="148"/>
        <end position="223"/>
    </location>
</feature>
<dbReference type="InterPro" id="IPR002110">
    <property type="entry name" value="Ankyrin_rpt"/>
</dbReference>
<keyword evidence="6" id="KW-1185">Reference proteome</keyword>
<feature type="coiled-coil region" evidence="4">
    <location>
        <begin position="263"/>
        <end position="294"/>
    </location>
</feature>
<dbReference type="PaxDb" id="121845-A0A1S3DB57"/>
<dbReference type="SUPFAM" id="SSF48403">
    <property type="entry name" value="Ankyrin repeat"/>
    <property type="match status" value="1"/>
</dbReference>
<feature type="region of interest" description="Disordered" evidence="5">
    <location>
        <begin position="421"/>
        <end position="450"/>
    </location>
</feature>
<evidence type="ECO:0000313" key="7">
    <source>
        <dbReference type="RefSeq" id="XP_008478265.2"/>
    </source>
</evidence>
<keyword evidence="1" id="KW-0677">Repeat</keyword>
<name>A0A1S3DB57_DIACI</name>